<keyword evidence="3" id="KW-1185">Reference proteome</keyword>
<dbReference type="InterPro" id="IPR003832">
    <property type="entry name" value="DUF212"/>
</dbReference>
<comment type="caution">
    <text evidence="2">The sequence shown here is derived from an EMBL/GenBank/DDBJ whole genome shotgun (WGS) entry which is preliminary data.</text>
</comment>
<dbReference type="PANTHER" id="PTHR31446">
    <property type="entry name" value="ACID PHOSPHATASE/VANADIUM-DEPENDENT HALOPEROXIDASE-RELATED PROTEIN"/>
    <property type="match status" value="1"/>
</dbReference>
<feature type="transmembrane region" description="Helical" evidence="1">
    <location>
        <begin position="139"/>
        <end position="159"/>
    </location>
</feature>
<evidence type="ECO:0000256" key="1">
    <source>
        <dbReference type="SAM" id="Phobius"/>
    </source>
</evidence>
<feature type="transmembrane region" description="Helical" evidence="1">
    <location>
        <begin position="73"/>
        <end position="91"/>
    </location>
</feature>
<proteinExistence type="predicted"/>
<dbReference type="PANTHER" id="PTHR31446:SF29">
    <property type="entry name" value="ACID PHOSPHATASE_VANADIUM-DEPENDENT HALOPEROXIDASE-RELATED PROTEIN"/>
    <property type="match status" value="1"/>
</dbReference>
<dbReference type="InterPro" id="IPR036938">
    <property type="entry name" value="PAP2/HPO_sf"/>
</dbReference>
<dbReference type="SUPFAM" id="SSF48317">
    <property type="entry name" value="Acid phosphatase/Vanadium-dependent haloperoxidase"/>
    <property type="match status" value="1"/>
</dbReference>
<dbReference type="EMBL" id="JAGFNZ010000001">
    <property type="protein sequence ID" value="MBW7571312.1"/>
    <property type="molecule type" value="Genomic_DNA"/>
</dbReference>
<keyword evidence="1" id="KW-0472">Membrane</keyword>
<evidence type="ECO:0000313" key="3">
    <source>
        <dbReference type="Proteomes" id="UP000719942"/>
    </source>
</evidence>
<protein>
    <submittedName>
        <fullName evidence="2">Divergent PAP2 family protein</fullName>
    </submittedName>
</protein>
<evidence type="ECO:0000313" key="2">
    <source>
        <dbReference type="EMBL" id="MBW7571312.1"/>
    </source>
</evidence>
<organism evidence="2 3">
    <name type="scientific">Caproiciproducens faecalis</name>
    <dbReference type="NCBI Taxonomy" id="2820301"/>
    <lineage>
        <taxon>Bacteria</taxon>
        <taxon>Bacillati</taxon>
        <taxon>Bacillota</taxon>
        <taxon>Clostridia</taxon>
        <taxon>Eubacteriales</taxon>
        <taxon>Acutalibacteraceae</taxon>
        <taxon>Caproiciproducens</taxon>
    </lineage>
</organism>
<dbReference type="Pfam" id="PF02681">
    <property type="entry name" value="DUF212"/>
    <property type="match status" value="1"/>
</dbReference>
<dbReference type="Proteomes" id="UP000719942">
    <property type="component" value="Unassembled WGS sequence"/>
</dbReference>
<gene>
    <name evidence="2" type="ORF">J5W02_00660</name>
</gene>
<accession>A0ABS7DJ51</accession>
<reference evidence="2 3" key="1">
    <citation type="submission" date="2021-03" db="EMBL/GenBank/DDBJ databases">
        <title>Caproiciproducens sp. nov. isolated from feces of cow.</title>
        <authorList>
            <person name="Choi J.-Y."/>
        </authorList>
    </citation>
    <scope>NUCLEOTIDE SEQUENCE [LARGE SCALE GENOMIC DNA]</scope>
    <source>
        <strain evidence="2 3">AGMB10547</strain>
    </source>
</reference>
<keyword evidence="1" id="KW-1133">Transmembrane helix</keyword>
<sequence length="160" mass="17593">MVLRFLTYNYLIMIGIISWMSAQLIKTIIFLCRNKRIDFKTLSGSGGMPSAHSALVCSVAVGTAHEYGFGSPYFSLAFTLAVIVMYDAMGVRRAAGQQAKAINDLVEYLKDNKCNLPDEGKYLKDSVCRLNESLGHTPLEVFAGVVLGVCVAVVSIIWFR</sequence>
<keyword evidence="1" id="KW-0812">Transmembrane</keyword>
<name>A0ABS7DJ51_9FIRM</name>
<feature type="transmembrane region" description="Helical" evidence="1">
    <location>
        <begin position="6"/>
        <end position="29"/>
    </location>
</feature>